<reference evidence="1 2" key="1">
    <citation type="journal article" date="2016" name="Nat. Commun.">
        <title>Extremotolerant tardigrade genome and improved radiotolerance of human cultured cells by tardigrade-unique protein.</title>
        <authorList>
            <person name="Hashimoto T."/>
            <person name="Horikawa D.D."/>
            <person name="Saito Y."/>
            <person name="Kuwahara H."/>
            <person name="Kozuka-Hata H."/>
            <person name="Shin-I T."/>
            <person name="Minakuchi Y."/>
            <person name="Ohishi K."/>
            <person name="Motoyama A."/>
            <person name="Aizu T."/>
            <person name="Enomoto A."/>
            <person name="Kondo K."/>
            <person name="Tanaka S."/>
            <person name="Hara Y."/>
            <person name="Koshikawa S."/>
            <person name="Sagara H."/>
            <person name="Miura T."/>
            <person name="Yokobori S."/>
            <person name="Miyagawa K."/>
            <person name="Suzuki Y."/>
            <person name="Kubo T."/>
            <person name="Oyama M."/>
            <person name="Kohara Y."/>
            <person name="Fujiyama A."/>
            <person name="Arakawa K."/>
            <person name="Katayama T."/>
            <person name="Toyoda A."/>
            <person name="Kunieda T."/>
        </authorList>
    </citation>
    <scope>NUCLEOTIDE SEQUENCE [LARGE SCALE GENOMIC DNA]</scope>
    <source>
        <strain evidence="1 2">YOKOZUNA-1</strain>
    </source>
</reference>
<name>A0A1D1VYK9_RAMVA</name>
<gene>
    <name evidence="1" type="primary">RvY_16471-1</name>
    <name evidence="1" type="synonym">RvY_16471.1</name>
    <name evidence="1" type="ORF">RvY_16471</name>
</gene>
<proteinExistence type="predicted"/>
<evidence type="ECO:0000313" key="1">
    <source>
        <dbReference type="EMBL" id="GAV06495.1"/>
    </source>
</evidence>
<evidence type="ECO:0000313" key="2">
    <source>
        <dbReference type="Proteomes" id="UP000186922"/>
    </source>
</evidence>
<dbReference type="Proteomes" id="UP000186922">
    <property type="component" value="Unassembled WGS sequence"/>
</dbReference>
<sequence length="87" mass="10292">MATYMEPYTPPQVRESLNKIAEWKGEGSPPLSFVKQTMRLKEDIEFLFRELHDEGYRAKRKLAKAKAGKKEADKLRREFELYIRLTS</sequence>
<dbReference type="AlphaFoldDB" id="A0A1D1VYK9"/>
<accession>A0A1D1VYK9</accession>
<keyword evidence="2" id="KW-1185">Reference proteome</keyword>
<comment type="caution">
    <text evidence="1">The sequence shown here is derived from an EMBL/GenBank/DDBJ whole genome shotgun (WGS) entry which is preliminary data.</text>
</comment>
<organism evidence="1 2">
    <name type="scientific">Ramazzottius varieornatus</name>
    <name type="common">Water bear</name>
    <name type="synonym">Tardigrade</name>
    <dbReference type="NCBI Taxonomy" id="947166"/>
    <lineage>
        <taxon>Eukaryota</taxon>
        <taxon>Metazoa</taxon>
        <taxon>Ecdysozoa</taxon>
        <taxon>Tardigrada</taxon>
        <taxon>Eutardigrada</taxon>
        <taxon>Parachela</taxon>
        <taxon>Hypsibioidea</taxon>
        <taxon>Ramazzottiidae</taxon>
        <taxon>Ramazzottius</taxon>
    </lineage>
</organism>
<protein>
    <submittedName>
        <fullName evidence="1">Uncharacterized protein</fullName>
    </submittedName>
</protein>
<dbReference type="EMBL" id="BDGG01000013">
    <property type="protein sequence ID" value="GAV06495.1"/>
    <property type="molecule type" value="Genomic_DNA"/>
</dbReference>